<keyword evidence="11" id="KW-0812">Transmembrane</keyword>
<dbReference type="PROSITE" id="PS50109">
    <property type="entry name" value="HIS_KIN"/>
    <property type="match status" value="1"/>
</dbReference>
<dbReference type="PROSITE" id="PS50885">
    <property type="entry name" value="HAMP"/>
    <property type="match status" value="1"/>
</dbReference>
<feature type="transmembrane region" description="Helical" evidence="11">
    <location>
        <begin position="7"/>
        <end position="31"/>
    </location>
</feature>
<dbReference type="AlphaFoldDB" id="A0AAJ1IHF0"/>
<dbReference type="GO" id="GO:0000155">
    <property type="term" value="F:phosphorelay sensor kinase activity"/>
    <property type="evidence" value="ECO:0007669"/>
    <property type="project" value="InterPro"/>
</dbReference>
<dbReference type="Gene3D" id="1.10.287.130">
    <property type="match status" value="1"/>
</dbReference>
<dbReference type="EC" id="2.7.13.3" evidence="3"/>
<feature type="coiled-coil region" evidence="10">
    <location>
        <begin position="338"/>
        <end position="365"/>
    </location>
</feature>
<dbReference type="InterPro" id="IPR003594">
    <property type="entry name" value="HATPase_dom"/>
</dbReference>
<evidence type="ECO:0000313" key="15">
    <source>
        <dbReference type="Proteomes" id="UP001221217"/>
    </source>
</evidence>
<keyword evidence="11" id="KW-1133">Transmembrane helix</keyword>
<sequence length="733" mass="84212">MRLLTKLLIMSFFVILIPMLIILLFSAFMLYQTSAISQWEYLKSIRDNFENEILNSEVEYLRVCKTAANTDFISDKLYVYEKYWTQLTDSLIAYDLKPVNSYLKDLSQKNDIETIAIYRRFHDNFNLVAQYGKNEYLPDVLYKDAVQKDYSSVKYRRYSDGLYLDVVYPVFSDGKLVGLVKLMRSYNEKFLIKYSETFEVDYALISKNVMMFNSNEITSNAIRQIVDDGIQDKRISFRAGSSTYNGFQIPFSLSGEAYGVLIIFLERMNLFSSDFYLMQRLIVVTLLCIMIPVLTFFIKEIRLIKTINSLLAATNNISSGNYNSMVEVRSRDEMGELINNFNEMIAVLKKNREDLEKQNTELSMKNSYIDAVFQSLRINIIVLNTDGKIKVVSKNASSRLELTEEQYGYSLLETEPFVQERRLLEKTLEDVFSARKFTRLYSVKFGNTSYEMDFYPVMESDKKLSAVVLILNNITERMNIERALMQSDRLASVGQMAAGLAHEINNPMSIILNHVQLLQTDKLIKSEKERFVGRIESEIKRVSKLINNLLKFSRDEQYVHERNDLSELFAEVIGLFDPKASAEKVDEFYSGITIIDKPASIYRINFNKKIISLYVEEQIETAELVCNRDSLKQVLFNIMKNAFESCTSEAGIVWTGVEFVKEGIRLTLSDNGCGISDEELLNVFELFYTQGKPGTGVGLGLPLCRRLMNNMGGEIGISSEKGKGTRVSLLFPA</sequence>
<evidence type="ECO:0000256" key="11">
    <source>
        <dbReference type="SAM" id="Phobius"/>
    </source>
</evidence>
<organism evidence="14 15">
    <name type="scientific">Candidatus Thalassospirochaeta sargassi</name>
    <dbReference type="NCBI Taxonomy" id="3119039"/>
    <lineage>
        <taxon>Bacteria</taxon>
        <taxon>Pseudomonadati</taxon>
        <taxon>Spirochaetota</taxon>
        <taxon>Spirochaetia</taxon>
        <taxon>Spirochaetales</taxon>
        <taxon>Spirochaetaceae</taxon>
        <taxon>Candidatus Thalassospirochaeta</taxon>
    </lineage>
</organism>
<dbReference type="SUPFAM" id="SSF47384">
    <property type="entry name" value="Homodimeric domain of signal transducing histidine kinase"/>
    <property type="match status" value="1"/>
</dbReference>
<dbReference type="SUPFAM" id="SSF158472">
    <property type="entry name" value="HAMP domain-like"/>
    <property type="match status" value="1"/>
</dbReference>
<keyword evidence="10" id="KW-0175">Coiled coil</keyword>
<dbReference type="SMART" id="SM00388">
    <property type="entry name" value="HisKA"/>
    <property type="match status" value="1"/>
</dbReference>
<dbReference type="Gene3D" id="3.30.565.10">
    <property type="entry name" value="Histidine kinase-like ATPase, C-terminal domain"/>
    <property type="match status" value="1"/>
</dbReference>
<keyword evidence="5" id="KW-0808">Transferase</keyword>
<dbReference type="Pfam" id="PF00672">
    <property type="entry name" value="HAMP"/>
    <property type="match status" value="1"/>
</dbReference>
<dbReference type="Pfam" id="PF02518">
    <property type="entry name" value="HATPase_c"/>
    <property type="match status" value="1"/>
</dbReference>
<dbReference type="GO" id="GO:0016020">
    <property type="term" value="C:membrane"/>
    <property type="evidence" value="ECO:0007669"/>
    <property type="project" value="UniProtKB-SubCell"/>
</dbReference>
<dbReference type="InterPro" id="IPR036097">
    <property type="entry name" value="HisK_dim/P_sf"/>
</dbReference>
<evidence type="ECO:0000256" key="8">
    <source>
        <dbReference type="ARBA" id="ARBA00022840"/>
    </source>
</evidence>
<reference evidence="14 15" key="1">
    <citation type="submission" date="2022-12" db="EMBL/GenBank/DDBJ databases">
        <title>Metagenome assembled genome from gulf of manar.</title>
        <authorList>
            <person name="Kohli P."/>
            <person name="Pk S."/>
            <person name="Venkata Ramana C."/>
            <person name="Sasikala C."/>
        </authorList>
    </citation>
    <scope>NUCLEOTIDE SEQUENCE [LARGE SCALE GENOMIC DNA]</scope>
    <source>
        <strain evidence="14">JB008</strain>
    </source>
</reference>
<feature type="transmembrane region" description="Helical" evidence="11">
    <location>
        <begin position="277"/>
        <end position="298"/>
    </location>
</feature>
<comment type="caution">
    <text evidence="14">The sequence shown here is derived from an EMBL/GenBank/DDBJ whole genome shotgun (WGS) entry which is preliminary data.</text>
</comment>
<dbReference type="Gene3D" id="3.30.450.20">
    <property type="entry name" value="PAS domain"/>
    <property type="match status" value="1"/>
</dbReference>
<evidence type="ECO:0000259" key="13">
    <source>
        <dbReference type="PROSITE" id="PS50885"/>
    </source>
</evidence>
<dbReference type="SMART" id="SM00304">
    <property type="entry name" value="HAMP"/>
    <property type="match status" value="1"/>
</dbReference>
<dbReference type="InterPro" id="IPR036890">
    <property type="entry name" value="HATPase_C_sf"/>
</dbReference>
<dbReference type="CDD" id="cd00082">
    <property type="entry name" value="HisKA"/>
    <property type="match status" value="1"/>
</dbReference>
<dbReference type="InterPro" id="IPR003660">
    <property type="entry name" value="HAMP_dom"/>
</dbReference>
<dbReference type="GO" id="GO:0005524">
    <property type="term" value="F:ATP binding"/>
    <property type="evidence" value="ECO:0007669"/>
    <property type="project" value="UniProtKB-KW"/>
</dbReference>
<comment type="subcellular location">
    <subcellularLocation>
        <location evidence="2">Membrane</location>
    </subcellularLocation>
</comment>
<dbReference type="Gene3D" id="6.10.340.10">
    <property type="match status" value="1"/>
</dbReference>
<evidence type="ECO:0000313" key="14">
    <source>
        <dbReference type="EMBL" id="MDC7226281.1"/>
    </source>
</evidence>
<evidence type="ECO:0000256" key="4">
    <source>
        <dbReference type="ARBA" id="ARBA00022553"/>
    </source>
</evidence>
<feature type="domain" description="Histidine kinase" evidence="12">
    <location>
        <begin position="499"/>
        <end position="733"/>
    </location>
</feature>
<dbReference type="InterPro" id="IPR005467">
    <property type="entry name" value="His_kinase_dom"/>
</dbReference>
<dbReference type="PANTHER" id="PTHR43065:SF10">
    <property type="entry name" value="PEROXIDE STRESS-ACTIVATED HISTIDINE KINASE MAK3"/>
    <property type="match status" value="1"/>
</dbReference>
<name>A0AAJ1IHF0_9SPIO</name>
<dbReference type="PRINTS" id="PR00344">
    <property type="entry name" value="BCTRLSENSOR"/>
</dbReference>
<evidence type="ECO:0000256" key="10">
    <source>
        <dbReference type="SAM" id="Coils"/>
    </source>
</evidence>
<dbReference type="SUPFAM" id="SSF55874">
    <property type="entry name" value="ATPase domain of HSP90 chaperone/DNA topoisomerase II/histidine kinase"/>
    <property type="match status" value="1"/>
</dbReference>
<evidence type="ECO:0000256" key="9">
    <source>
        <dbReference type="ARBA" id="ARBA00023012"/>
    </source>
</evidence>
<feature type="domain" description="HAMP" evidence="13">
    <location>
        <begin position="301"/>
        <end position="353"/>
    </location>
</feature>
<dbReference type="CDD" id="cd06225">
    <property type="entry name" value="HAMP"/>
    <property type="match status" value="1"/>
</dbReference>
<protein>
    <recommendedName>
        <fullName evidence="3">histidine kinase</fullName>
        <ecNumber evidence="3">2.7.13.3</ecNumber>
    </recommendedName>
</protein>
<gene>
    <name evidence="14" type="ORF">PQJ61_05915</name>
</gene>
<keyword evidence="4" id="KW-0597">Phosphoprotein</keyword>
<keyword evidence="6" id="KW-0547">Nucleotide-binding</keyword>
<dbReference type="PANTHER" id="PTHR43065">
    <property type="entry name" value="SENSOR HISTIDINE KINASE"/>
    <property type="match status" value="1"/>
</dbReference>
<evidence type="ECO:0000256" key="6">
    <source>
        <dbReference type="ARBA" id="ARBA00022741"/>
    </source>
</evidence>
<evidence type="ECO:0000256" key="1">
    <source>
        <dbReference type="ARBA" id="ARBA00000085"/>
    </source>
</evidence>
<dbReference type="SMART" id="SM00387">
    <property type="entry name" value="HATPase_c"/>
    <property type="match status" value="1"/>
</dbReference>
<accession>A0AAJ1IHF0</accession>
<dbReference type="InterPro" id="IPR003661">
    <property type="entry name" value="HisK_dim/P_dom"/>
</dbReference>
<keyword evidence="9" id="KW-0902">Two-component regulatory system</keyword>
<evidence type="ECO:0000259" key="12">
    <source>
        <dbReference type="PROSITE" id="PS50109"/>
    </source>
</evidence>
<keyword evidence="11" id="KW-0472">Membrane</keyword>
<dbReference type="InterPro" id="IPR004358">
    <property type="entry name" value="Sig_transdc_His_kin-like_C"/>
</dbReference>
<evidence type="ECO:0000256" key="7">
    <source>
        <dbReference type="ARBA" id="ARBA00022777"/>
    </source>
</evidence>
<dbReference type="Pfam" id="PF00512">
    <property type="entry name" value="HisKA"/>
    <property type="match status" value="1"/>
</dbReference>
<evidence type="ECO:0000256" key="5">
    <source>
        <dbReference type="ARBA" id="ARBA00022679"/>
    </source>
</evidence>
<keyword evidence="7" id="KW-0418">Kinase</keyword>
<evidence type="ECO:0000256" key="2">
    <source>
        <dbReference type="ARBA" id="ARBA00004370"/>
    </source>
</evidence>
<comment type="catalytic activity">
    <reaction evidence="1">
        <text>ATP + protein L-histidine = ADP + protein N-phospho-L-histidine.</text>
        <dbReference type="EC" id="2.7.13.3"/>
    </reaction>
</comment>
<evidence type="ECO:0000256" key="3">
    <source>
        <dbReference type="ARBA" id="ARBA00012438"/>
    </source>
</evidence>
<dbReference type="Proteomes" id="UP001221217">
    <property type="component" value="Unassembled WGS sequence"/>
</dbReference>
<dbReference type="EMBL" id="JAQQAL010000011">
    <property type="protein sequence ID" value="MDC7226281.1"/>
    <property type="molecule type" value="Genomic_DNA"/>
</dbReference>
<proteinExistence type="predicted"/>
<keyword evidence="8 14" id="KW-0067">ATP-binding</keyword>